<keyword evidence="6 8" id="KW-0413">Isomerase</keyword>
<evidence type="ECO:0000256" key="9">
    <source>
        <dbReference type="PROSITE-ProRule" id="PRU10125"/>
    </source>
</evidence>
<evidence type="ECO:0000256" key="7">
    <source>
        <dbReference type="ARBA" id="ARBA00051712"/>
    </source>
</evidence>
<comment type="subunit">
    <text evidence="8">Homodimer.</text>
</comment>
<comment type="similarity">
    <text evidence="2 8">Belongs to the diaminopimelate epimerase family.</text>
</comment>
<feature type="site" description="Could be important to modulate the pK values of the two catalytic cysteine residues" evidence="8">
    <location>
        <position position="196"/>
    </location>
</feature>
<feature type="site" description="Could be important to modulate the pK values of the two catalytic cysteine residues" evidence="8">
    <location>
        <position position="150"/>
    </location>
</feature>
<feature type="binding site" evidence="8">
    <location>
        <position position="11"/>
    </location>
    <ligand>
        <name>substrate</name>
    </ligand>
</feature>
<dbReference type="GO" id="GO:0008837">
    <property type="term" value="F:diaminopimelate epimerase activity"/>
    <property type="evidence" value="ECO:0007669"/>
    <property type="project" value="UniProtKB-UniRule"/>
</dbReference>
<dbReference type="STRING" id="35623.Aocu_08990"/>
<dbReference type="PANTHER" id="PTHR31689:SF0">
    <property type="entry name" value="DIAMINOPIMELATE EPIMERASE"/>
    <property type="match status" value="1"/>
</dbReference>
<dbReference type="EMBL" id="LK028559">
    <property type="protein sequence ID" value="CDR30972.1"/>
    <property type="molecule type" value="Genomic_DNA"/>
</dbReference>
<dbReference type="Pfam" id="PF01678">
    <property type="entry name" value="DAP_epimerase"/>
    <property type="match status" value="2"/>
</dbReference>
<dbReference type="KEGG" id="aoc:Aocu_08990"/>
<dbReference type="UniPathway" id="UPA00034">
    <property type="reaction ID" value="UER00025"/>
</dbReference>
<evidence type="ECO:0000256" key="6">
    <source>
        <dbReference type="ARBA" id="ARBA00023235"/>
    </source>
</evidence>
<evidence type="ECO:0000256" key="8">
    <source>
        <dbReference type="HAMAP-Rule" id="MF_00197"/>
    </source>
</evidence>
<dbReference type="FunCoup" id="A0A061AJ00">
    <property type="interactions" value="294"/>
</dbReference>
<evidence type="ECO:0000313" key="11">
    <source>
        <dbReference type="Proteomes" id="UP000032434"/>
    </source>
</evidence>
<name>A0A061AJ00_9MOLU</name>
<dbReference type="PROSITE" id="PS01326">
    <property type="entry name" value="DAP_EPIMERASE"/>
    <property type="match status" value="1"/>
</dbReference>
<feature type="active site" evidence="9">
    <location>
        <position position="68"/>
    </location>
</feature>
<dbReference type="HAMAP" id="MF_00197">
    <property type="entry name" value="DAP_epimerase"/>
    <property type="match status" value="1"/>
</dbReference>
<feature type="binding site" evidence="8">
    <location>
        <position position="59"/>
    </location>
    <ligand>
        <name>substrate</name>
    </ligand>
</feature>
<dbReference type="NCBIfam" id="TIGR00652">
    <property type="entry name" value="DapF"/>
    <property type="match status" value="1"/>
</dbReference>
<dbReference type="PANTHER" id="PTHR31689">
    <property type="entry name" value="DIAMINOPIMELATE EPIMERASE, CHLOROPLASTIC"/>
    <property type="match status" value="1"/>
</dbReference>
<accession>A0A061AJ00</accession>
<dbReference type="Gene3D" id="3.10.310.10">
    <property type="entry name" value="Diaminopimelate Epimerase, Chain A, domain 1"/>
    <property type="match status" value="2"/>
</dbReference>
<dbReference type="EC" id="5.1.1.7" evidence="3 8"/>
<evidence type="ECO:0000256" key="2">
    <source>
        <dbReference type="ARBA" id="ARBA00010219"/>
    </source>
</evidence>
<dbReference type="RefSeq" id="WP_045749440.1">
    <property type="nucleotide sequence ID" value="NZ_FUZK01000001.1"/>
</dbReference>
<comment type="subcellular location">
    <subcellularLocation>
        <location evidence="8">Cytoplasm</location>
    </subcellularLocation>
</comment>
<gene>
    <name evidence="8 10" type="primary">dapF</name>
    <name evidence="10" type="ORF">Aocu_08990</name>
</gene>
<evidence type="ECO:0000313" key="10">
    <source>
        <dbReference type="EMBL" id="CDR30972.1"/>
    </source>
</evidence>
<dbReference type="GO" id="GO:0009089">
    <property type="term" value="P:lysine biosynthetic process via diaminopimelate"/>
    <property type="evidence" value="ECO:0007669"/>
    <property type="project" value="UniProtKB-UniRule"/>
</dbReference>
<dbReference type="AlphaFoldDB" id="A0A061AJ00"/>
<proteinExistence type="inferred from homology"/>
<comment type="pathway">
    <text evidence="1 8">Amino-acid biosynthesis; L-lysine biosynthesis via DAP pathway; DL-2,6-diaminopimelate from LL-2,6-diaminopimelate: step 1/1.</text>
</comment>
<dbReference type="SUPFAM" id="SSF54506">
    <property type="entry name" value="Diaminopimelate epimerase-like"/>
    <property type="match status" value="2"/>
</dbReference>
<feature type="binding site" evidence="8">
    <location>
        <position position="178"/>
    </location>
    <ligand>
        <name>substrate</name>
    </ligand>
</feature>
<evidence type="ECO:0000256" key="5">
    <source>
        <dbReference type="ARBA" id="ARBA00023154"/>
    </source>
</evidence>
<dbReference type="InterPro" id="IPR018510">
    <property type="entry name" value="DAP_epimerase_AS"/>
</dbReference>
<feature type="binding site" evidence="8">
    <location>
        <begin position="206"/>
        <end position="207"/>
    </location>
    <ligand>
        <name>substrate</name>
    </ligand>
</feature>
<feature type="active site" description="Proton donor" evidence="8">
    <location>
        <position position="68"/>
    </location>
</feature>
<comment type="catalytic activity">
    <reaction evidence="7 8">
        <text>(2S,6S)-2,6-diaminopimelate = meso-2,6-diaminopimelate</text>
        <dbReference type="Rhea" id="RHEA:15393"/>
        <dbReference type="ChEBI" id="CHEBI:57609"/>
        <dbReference type="ChEBI" id="CHEBI:57791"/>
        <dbReference type="EC" id="5.1.1.7"/>
    </reaction>
</comment>
<feature type="active site" description="Proton acceptor" evidence="8">
    <location>
        <position position="205"/>
    </location>
</feature>
<evidence type="ECO:0000256" key="4">
    <source>
        <dbReference type="ARBA" id="ARBA00022605"/>
    </source>
</evidence>
<dbReference type="PATRIC" id="fig|35623.3.peg.898"/>
<dbReference type="InParanoid" id="A0A061AJ00"/>
<sequence length="260" mass="28910">MYIEKYQATGNDFILFKEEVLNPSEVAIKVCHRRFGVGADGILFPSSSVVADIKMNYYNSDGSIAKMCGNGIRAFAKFVYNHQLVSKPVFKIETLSGVKDIVIDSDMIKVNIGEPKLIFSEDELTQSYDSHHVYHFNILDGYILSVGTLHAIIYDVTEDLKKEAKSIQNDPIFVDGANINFVKVIHRNHLFVETFERGSGWTLSCGTGVSASVYHAMMLGLVDQGEVFVDVKGGKLVVEVKDNQIYLTGPAEKILEGNFI</sequence>
<feature type="binding site" evidence="8">
    <location>
        <begin position="196"/>
        <end position="197"/>
    </location>
    <ligand>
        <name>substrate</name>
    </ligand>
</feature>
<dbReference type="GO" id="GO:0005829">
    <property type="term" value="C:cytosol"/>
    <property type="evidence" value="ECO:0007669"/>
    <property type="project" value="TreeGrafter"/>
</dbReference>
<dbReference type="HOGENOM" id="CLU_053306_3_0_14"/>
<evidence type="ECO:0000256" key="3">
    <source>
        <dbReference type="ARBA" id="ARBA00013080"/>
    </source>
</evidence>
<dbReference type="InterPro" id="IPR001653">
    <property type="entry name" value="DAP_epimerase_DapF"/>
</dbReference>
<keyword evidence="5 8" id="KW-0457">Lysine biosynthesis</keyword>
<dbReference type="Proteomes" id="UP000032434">
    <property type="component" value="Chromosome 1"/>
</dbReference>
<keyword evidence="11" id="KW-1185">Reference proteome</keyword>
<comment type="caution">
    <text evidence="8">Lacks conserved residue(s) required for the propagation of feature annotation.</text>
</comment>
<keyword evidence="8" id="KW-0963">Cytoplasm</keyword>
<feature type="binding site" evidence="8">
    <location>
        <begin position="69"/>
        <end position="70"/>
    </location>
    <ligand>
        <name>substrate</name>
    </ligand>
</feature>
<evidence type="ECO:0000256" key="1">
    <source>
        <dbReference type="ARBA" id="ARBA00005196"/>
    </source>
</evidence>
<comment type="function">
    <text evidence="8">Catalyzes the stereoinversion of LL-2,6-diaminopimelate (L,L-DAP) to meso-diaminopimelate (meso-DAP), a precursor of L-lysine and an essential component of the bacterial peptidoglycan.</text>
</comment>
<organism evidence="10 11">
    <name type="scientific">Acholeplasma oculi</name>
    <dbReference type="NCBI Taxonomy" id="35623"/>
    <lineage>
        <taxon>Bacteria</taxon>
        <taxon>Bacillati</taxon>
        <taxon>Mycoplasmatota</taxon>
        <taxon>Mollicutes</taxon>
        <taxon>Acholeplasmatales</taxon>
        <taxon>Acholeplasmataceae</taxon>
        <taxon>Acholeplasma</taxon>
    </lineage>
</organism>
<reference evidence="11" key="1">
    <citation type="submission" date="2014-05" db="EMBL/GenBank/DDBJ databases">
        <authorList>
            <person name="Kube M."/>
        </authorList>
    </citation>
    <scope>NUCLEOTIDE SEQUENCE [LARGE SCALE GENOMIC DNA]</scope>
</reference>
<keyword evidence="4 8" id="KW-0028">Amino-acid biosynthesis</keyword>
<protein>
    <recommendedName>
        <fullName evidence="3 8">Diaminopimelate epimerase</fullName>
        <shortName evidence="8">DAP epimerase</shortName>
        <ecNumber evidence="3 8">5.1.1.7</ecNumber>
    </recommendedName>
    <alternativeName>
        <fullName evidence="8">PLP-independent amino acid racemase</fullName>
    </alternativeName>
</protein>